<reference evidence="3" key="1">
    <citation type="journal article" date="2019" name="Int. J. Syst. Evol. Microbiol.">
        <title>The Global Catalogue of Microorganisms (GCM) 10K type strain sequencing project: providing services to taxonomists for standard genome sequencing and annotation.</title>
        <authorList>
            <consortium name="The Broad Institute Genomics Platform"/>
            <consortium name="The Broad Institute Genome Sequencing Center for Infectious Disease"/>
            <person name="Wu L."/>
            <person name="Ma J."/>
        </authorList>
    </citation>
    <scope>NUCLEOTIDE SEQUENCE [LARGE SCALE GENOMIC DNA]</scope>
    <source>
        <strain evidence="3">JCM 17217</strain>
    </source>
</reference>
<dbReference type="Proteomes" id="UP001501556">
    <property type="component" value="Unassembled WGS sequence"/>
</dbReference>
<proteinExistence type="predicted"/>
<feature type="signal peptide" evidence="1">
    <location>
        <begin position="1"/>
        <end position="22"/>
    </location>
</feature>
<dbReference type="EMBL" id="BAABDI010000013">
    <property type="protein sequence ID" value="GAA3975873.1"/>
    <property type="molecule type" value="Genomic_DNA"/>
</dbReference>
<evidence type="ECO:0000313" key="3">
    <source>
        <dbReference type="Proteomes" id="UP001501556"/>
    </source>
</evidence>
<dbReference type="RefSeq" id="WP_345124105.1">
    <property type="nucleotide sequence ID" value="NZ_BAABDI010000013.1"/>
</dbReference>
<sequence>MTRLYKILWLVAGTGLAQPVSAQYFTNAGAQVTVQAGAALYVGLGGLTNNAAGVMVNAGTVRVDGPVANPGLLNLSTGALELRGDFTNTGTVLPGSSPVTFSGLANQTLTPGGSPFFQVVVNKPTAGANTLHLGGDLTVSNLLSLGNGLVNTKMGAVLHTLRLPHGATLSGESTGRYVVGALEITRNAVSGAAVNFGHGAVLDPKTNNLGTVVIARVAGLTTADVSFGQNFTNNSLKGIDRLWTVAPTTQPSAVVQLTLSWLPDNDNGLSSFAQARMWQQSAPGQTWAAVGPTADASSRSLTMSPTVLNRFTVSNAANPLPVTLVEFTAQAEGPMAVRLKWATATEQQNSRFGVERSTDGHQFAEVAALPGAGTSTTRHAYAWLDEQLPAGILLLYYRLAQTDQNGDVNYSPVRALRRTATAAGFVVYPTQLATGQTATYLYTGLAQPGSLQVLDLVGRPVRVVAVDGRAQGMVPLAGLASGSYLLRYVTATSSFSARCVLE</sequence>
<comment type="caution">
    <text evidence="2">The sequence shown here is derived from an EMBL/GenBank/DDBJ whole genome shotgun (WGS) entry which is preliminary data.</text>
</comment>
<keyword evidence="1" id="KW-0732">Signal</keyword>
<name>A0ABP7Q3W9_9BACT</name>
<feature type="chain" id="PRO_5046730339" description="Por secretion system C-terminal sorting domain-containing protein" evidence="1">
    <location>
        <begin position="23"/>
        <end position="502"/>
    </location>
</feature>
<evidence type="ECO:0000256" key="1">
    <source>
        <dbReference type="SAM" id="SignalP"/>
    </source>
</evidence>
<gene>
    <name evidence="2" type="ORF">GCM10022407_21750</name>
</gene>
<protein>
    <recommendedName>
        <fullName evidence="4">Por secretion system C-terminal sorting domain-containing protein</fullName>
    </recommendedName>
</protein>
<keyword evidence="3" id="KW-1185">Reference proteome</keyword>
<organism evidence="2 3">
    <name type="scientific">Hymenobacter antarcticus</name>
    <dbReference type="NCBI Taxonomy" id="486270"/>
    <lineage>
        <taxon>Bacteria</taxon>
        <taxon>Pseudomonadati</taxon>
        <taxon>Bacteroidota</taxon>
        <taxon>Cytophagia</taxon>
        <taxon>Cytophagales</taxon>
        <taxon>Hymenobacteraceae</taxon>
        <taxon>Hymenobacter</taxon>
    </lineage>
</organism>
<accession>A0ABP7Q3W9</accession>
<evidence type="ECO:0008006" key="4">
    <source>
        <dbReference type="Google" id="ProtNLM"/>
    </source>
</evidence>
<evidence type="ECO:0000313" key="2">
    <source>
        <dbReference type="EMBL" id="GAA3975873.1"/>
    </source>
</evidence>